<comment type="caution">
    <text evidence="2">The sequence shown here is derived from an EMBL/GenBank/DDBJ whole genome shotgun (WGS) entry which is preliminary data.</text>
</comment>
<gene>
    <name evidence="2" type="ORF">IQ24_01464</name>
</gene>
<feature type="signal peptide" evidence="1">
    <location>
        <begin position="1"/>
        <end position="22"/>
    </location>
</feature>
<dbReference type="Proteomes" id="UP000316225">
    <property type="component" value="Unassembled WGS sequence"/>
</dbReference>
<name>A0A562NS09_9RHOB</name>
<keyword evidence="1" id="KW-0732">Signal</keyword>
<evidence type="ECO:0000313" key="2">
    <source>
        <dbReference type="EMBL" id="TWI34955.1"/>
    </source>
</evidence>
<proteinExistence type="predicted"/>
<reference evidence="2 3" key="1">
    <citation type="journal article" date="2015" name="Stand. Genomic Sci.">
        <title>Genomic Encyclopedia of Bacterial and Archaeal Type Strains, Phase III: the genomes of soil and plant-associated and newly described type strains.</title>
        <authorList>
            <person name="Whitman W.B."/>
            <person name="Woyke T."/>
            <person name="Klenk H.P."/>
            <person name="Zhou Y."/>
            <person name="Lilburn T.G."/>
            <person name="Beck B.J."/>
            <person name="De Vos P."/>
            <person name="Vandamme P."/>
            <person name="Eisen J.A."/>
            <person name="Garrity G."/>
            <person name="Hugenholtz P."/>
            <person name="Kyrpides N.C."/>
        </authorList>
    </citation>
    <scope>NUCLEOTIDE SEQUENCE [LARGE SCALE GENOMIC DNA]</scope>
    <source>
        <strain evidence="2 3">CGMCC 1.5364</strain>
    </source>
</reference>
<dbReference type="RefSeq" id="WP_145397166.1">
    <property type="nucleotide sequence ID" value="NZ_VLKU01000004.1"/>
</dbReference>
<feature type="chain" id="PRO_5022143014" evidence="1">
    <location>
        <begin position="23"/>
        <end position="192"/>
    </location>
</feature>
<dbReference type="EMBL" id="VLKU01000004">
    <property type="protein sequence ID" value="TWI34955.1"/>
    <property type="molecule type" value="Genomic_DNA"/>
</dbReference>
<accession>A0A562NS09</accession>
<evidence type="ECO:0000313" key="3">
    <source>
        <dbReference type="Proteomes" id="UP000316225"/>
    </source>
</evidence>
<sequence>MRRAGQIAAILLLTAGASTAQAADGTGKKLVDKLYADCDAALSDPARVLTLGAAADGQSTVMTTTDGNIVTATSAIPDAAEDVFGIMTVTAVKLPGGIHASCVIMLSGRSVPSELRDEVHDAATAGALTLIGTDPVRIGGIGGGPALLSSGSEGQMRSEVLTNADFPPTASVSVQSADNVATVAIEKYRAAP</sequence>
<organism evidence="2 3">
    <name type="scientific">Paracoccus sulfuroxidans</name>
    <dbReference type="NCBI Taxonomy" id="384678"/>
    <lineage>
        <taxon>Bacteria</taxon>
        <taxon>Pseudomonadati</taxon>
        <taxon>Pseudomonadota</taxon>
        <taxon>Alphaproteobacteria</taxon>
        <taxon>Rhodobacterales</taxon>
        <taxon>Paracoccaceae</taxon>
        <taxon>Paracoccus</taxon>
    </lineage>
</organism>
<keyword evidence="3" id="KW-1185">Reference proteome</keyword>
<dbReference type="AlphaFoldDB" id="A0A562NS09"/>
<evidence type="ECO:0000256" key="1">
    <source>
        <dbReference type="SAM" id="SignalP"/>
    </source>
</evidence>
<protein>
    <submittedName>
        <fullName evidence="2">Uncharacterized protein</fullName>
    </submittedName>
</protein>